<protein>
    <submittedName>
        <fullName evidence="1">Uncharacterized protein</fullName>
    </submittedName>
</protein>
<evidence type="ECO:0000313" key="1">
    <source>
        <dbReference type="EMBL" id="KAJ9074421.1"/>
    </source>
</evidence>
<evidence type="ECO:0000313" key="2">
    <source>
        <dbReference type="Proteomes" id="UP001165960"/>
    </source>
</evidence>
<comment type="caution">
    <text evidence="1">The sequence shown here is derived from an EMBL/GenBank/DDBJ whole genome shotgun (WGS) entry which is preliminary data.</text>
</comment>
<proteinExistence type="predicted"/>
<organism evidence="1 2">
    <name type="scientific">Entomophthora muscae</name>
    <dbReference type="NCBI Taxonomy" id="34485"/>
    <lineage>
        <taxon>Eukaryota</taxon>
        <taxon>Fungi</taxon>
        <taxon>Fungi incertae sedis</taxon>
        <taxon>Zoopagomycota</taxon>
        <taxon>Entomophthoromycotina</taxon>
        <taxon>Entomophthoromycetes</taxon>
        <taxon>Entomophthorales</taxon>
        <taxon>Entomophthoraceae</taxon>
        <taxon>Entomophthora</taxon>
    </lineage>
</organism>
<name>A0ACC2TIW4_9FUNG</name>
<sequence>METSQDPLGPDSVGYNPILHFLPIVIEQEHLTILCLLERICEDQVFNFSVALS</sequence>
<keyword evidence="2" id="KW-1185">Reference proteome</keyword>
<dbReference type="Proteomes" id="UP001165960">
    <property type="component" value="Unassembled WGS sequence"/>
</dbReference>
<accession>A0ACC2TIW4</accession>
<reference evidence="1" key="1">
    <citation type="submission" date="2022-04" db="EMBL/GenBank/DDBJ databases">
        <title>Genome of the entomopathogenic fungus Entomophthora muscae.</title>
        <authorList>
            <person name="Elya C."/>
            <person name="Lovett B.R."/>
            <person name="Lee E."/>
            <person name="Macias A.M."/>
            <person name="Hajek A.E."/>
            <person name="De Bivort B.L."/>
            <person name="Kasson M.T."/>
            <person name="De Fine Licht H.H."/>
            <person name="Stajich J.E."/>
        </authorList>
    </citation>
    <scope>NUCLEOTIDE SEQUENCE</scope>
    <source>
        <strain evidence="1">Berkeley</strain>
    </source>
</reference>
<gene>
    <name evidence="1" type="ORF">DSO57_1006680</name>
</gene>
<dbReference type="EMBL" id="QTSX02002859">
    <property type="protein sequence ID" value="KAJ9074421.1"/>
    <property type="molecule type" value="Genomic_DNA"/>
</dbReference>